<feature type="transmembrane region" description="Helical" evidence="1">
    <location>
        <begin position="247"/>
        <end position="268"/>
    </location>
</feature>
<name>A0A8H5HRG4_9AGAR</name>
<dbReference type="PANTHER" id="PTHR39466:SF1">
    <property type="entry name" value="RGS DOMAIN-CONTAINING PROTEIN"/>
    <property type="match status" value="1"/>
</dbReference>
<proteinExistence type="predicted"/>
<evidence type="ECO:0008006" key="4">
    <source>
        <dbReference type="Google" id="ProtNLM"/>
    </source>
</evidence>
<dbReference type="Proteomes" id="UP000565441">
    <property type="component" value="Unassembled WGS sequence"/>
</dbReference>
<evidence type="ECO:0000256" key="1">
    <source>
        <dbReference type="SAM" id="Phobius"/>
    </source>
</evidence>
<evidence type="ECO:0000313" key="2">
    <source>
        <dbReference type="EMBL" id="KAF5387870.1"/>
    </source>
</evidence>
<keyword evidence="1" id="KW-0472">Membrane</keyword>
<accession>A0A8H5HRG4</accession>
<organism evidence="2 3">
    <name type="scientific">Tricholomella constricta</name>
    <dbReference type="NCBI Taxonomy" id="117010"/>
    <lineage>
        <taxon>Eukaryota</taxon>
        <taxon>Fungi</taxon>
        <taxon>Dikarya</taxon>
        <taxon>Basidiomycota</taxon>
        <taxon>Agaricomycotina</taxon>
        <taxon>Agaricomycetes</taxon>
        <taxon>Agaricomycetidae</taxon>
        <taxon>Agaricales</taxon>
        <taxon>Tricholomatineae</taxon>
        <taxon>Lyophyllaceae</taxon>
        <taxon>Tricholomella</taxon>
    </lineage>
</organism>
<gene>
    <name evidence="2" type="ORF">D9615_000839</name>
</gene>
<dbReference type="InterPro" id="IPR044926">
    <property type="entry name" value="RGS_subdomain_2"/>
</dbReference>
<evidence type="ECO:0000313" key="3">
    <source>
        <dbReference type="Proteomes" id="UP000565441"/>
    </source>
</evidence>
<dbReference type="OrthoDB" id="3232309at2759"/>
<keyword evidence="1" id="KW-1133">Transmembrane helix</keyword>
<feature type="transmembrane region" description="Helical" evidence="1">
    <location>
        <begin position="430"/>
        <end position="452"/>
    </location>
</feature>
<protein>
    <recommendedName>
        <fullName evidence="4">RGS domain-containing protein</fullName>
    </recommendedName>
</protein>
<dbReference type="EMBL" id="JAACJP010000001">
    <property type="protein sequence ID" value="KAF5387870.1"/>
    <property type="molecule type" value="Genomic_DNA"/>
</dbReference>
<keyword evidence="1" id="KW-0812">Transmembrane</keyword>
<comment type="caution">
    <text evidence="2">The sequence shown here is derived from an EMBL/GenBank/DDBJ whole genome shotgun (WGS) entry which is preliminary data.</text>
</comment>
<dbReference type="Gene3D" id="1.10.167.10">
    <property type="entry name" value="Regulator of G-protein Signalling 4, domain 2"/>
    <property type="match status" value="1"/>
</dbReference>
<dbReference type="InterPro" id="IPR036305">
    <property type="entry name" value="RGS_sf"/>
</dbReference>
<dbReference type="AlphaFoldDB" id="A0A8H5HRG4"/>
<sequence length="458" mass="51048">MKNAISSSSRTFVASLHPLAARFNLKPHLSDVTLADLLAGETCAPISLADFENYLTFVEYSVENLQFLVWFQDYRERYLRSPHTQANPAREYVEFGAPNRAQTERRAAESLAKLAEAGKEDFVGLSYLKSPDDAVSPTSSSLMLPPHYTQLTLPPLAFTVSKTNDPGSHMFRTECLRAVATFLSPGATKELPLEAIVRDTAIRNLSLDFHPDVFLPVYEEIYNLLERCSLPRFLAIASANINLPKQIYWYSIGVVNITLGLLIALLLITMLPTPPEANRAWRIFAVGFCSIGTTQCYSAWRGYCSQIWMRGTTQLRVWEMQEMDAEAKAFVDRILRPARDDDPQDEKSGPQDNDVAVIAPFAVEPLTLHAGQGRRPSQSSDTITSYGCATTGISTVSAAHEAQHLFLRPPVFGPEAVVLEPRIKAVHRQVLIEVCHFGTWFLLAFSALIFSVPSRSHR</sequence>
<dbReference type="PANTHER" id="PTHR39466">
    <property type="entry name" value="RGS DOMAIN-CONTAINING PROTEIN"/>
    <property type="match status" value="1"/>
</dbReference>
<keyword evidence="3" id="KW-1185">Reference proteome</keyword>
<dbReference type="SUPFAM" id="SSF48097">
    <property type="entry name" value="Regulator of G-protein signaling, RGS"/>
    <property type="match status" value="1"/>
</dbReference>
<reference evidence="2 3" key="1">
    <citation type="journal article" date="2020" name="ISME J.">
        <title>Uncovering the hidden diversity of litter-decomposition mechanisms in mushroom-forming fungi.</title>
        <authorList>
            <person name="Floudas D."/>
            <person name="Bentzer J."/>
            <person name="Ahren D."/>
            <person name="Johansson T."/>
            <person name="Persson P."/>
            <person name="Tunlid A."/>
        </authorList>
    </citation>
    <scope>NUCLEOTIDE SEQUENCE [LARGE SCALE GENOMIC DNA]</scope>
    <source>
        <strain evidence="2 3">CBS 661.87</strain>
    </source>
</reference>
<feature type="transmembrane region" description="Helical" evidence="1">
    <location>
        <begin position="280"/>
        <end position="300"/>
    </location>
</feature>